<dbReference type="Proteomes" id="UP000053477">
    <property type="component" value="Unassembled WGS sequence"/>
</dbReference>
<name>A0A0H2RA08_9AGAM</name>
<feature type="non-terminal residue" evidence="2">
    <location>
        <position position="143"/>
    </location>
</feature>
<evidence type="ECO:0000259" key="1">
    <source>
        <dbReference type="PROSITE" id="PS50097"/>
    </source>
</evidence>
<dbReference type="InParanoid" id="A0A0H2RA08"/>
<keyword evidence="3" id="KW-1185">Reference proteome</keyword>
<proteinExistence type="predicted"/>
<dbReference type="InterPro" id="IPR000210">
    <property type="entry name" value="BTB/POZ_dom"/>
</dbReference>
<dbReference type="SUPFAM" id="SSF54695">
    <property type="entry name" value="POZ domain"/>
    <property type="match status" value="1"/>
</dbReference>
<dbReference type="Gene3D" id="3.30.710.10">
    <property type="entry name" value="Potassium Channel Kv1.1, Chain A"/>
    <property type="match status" value="1"/>
</dbReference>
<dbReference type="Pfam" id="PF00651">
    <property type="entry name" value="BTB"/>
    <property type="match status" value="1"/>
</dbReference>
<dbReference type="InterPro" id="IPR011333">
    <property type="entry name" value="SKP1/BTB/POZ_sf"/>
</dbReference>
<evidence type="ECO:0000313" key="3">
    <source>
        <dbReference type="Proteomes" id="UP000053477"/>
    </source>
</evidence>
<dbReference type="PROSITE" id="PS50097">
    <property type="entry name" value="BTB"/>
    <property type="match status" value="1"/>
</dbReference>
<sequence length="143" mass="16063">MSPAKRHDNLWLSDGNVVLGTNAYLFKVHKSVLSMQSSVFRDMFALPTAGDSISDSGDAGIAGIAPELYEGLHFVSLPDDGHDVEHILKAVYERSYYDPHSDNTTLDMFIALIRLSFKYDFVDIRKDVLGHLSRLYPIPLDEF</sequence>
<organism evidence="2 3">
    <name type="scientific">Schizopora paradoxa</name>
    <dbReference type="NCBI Taxonomy" id="27342"/>
    <lineage>
        <taxon>Eukaryota</taxon>
        <taxon>Fungi</taxon>
        <taxon>Dikarya</taxon>
        <taxon>Basidiomycota</taxon>
        <taxon>Agaricomycotina</taxon>
        <taxon>Agaricomycetes</taxon>
        <taxon>Hymenochaetales</taxon>
        <taxon>Schizoporaceae</taxon>
        <taxon>Schizopora</taxon>
    </lineage>
</organism>
<dbReference type="EMBL" id="KQ086101">
    <property type="protein sequence ID" value="KLO08207.1"/>
    <property type="molecule type" value="Genomic_DNA"/>
</dbReference>
<feature type="domain" description="BTB" evidence="1">
    <location>
        <begin position="15"/>
        <end position="100"/>
    </location>
</feature>
<evidence type="ECO:0000313" key="2">
    <source>
        <dbReference type="EMBL" id="KLO08207.1"/>
    </source>
</evidence>
<accession>A0A0H2RA08</accession>
<dbReference type="OrthoDB" id="3027208at2759"/>
<gene>
    <name evidence="2" type="ORF">SCHPADRAFT_835636</name>
</gene>
<dbReference type="AlphaFoldDB" id="A0A0H2RA08"/>
<protein>
    <recommendedName>
        <fullName evidence="1">BTB domain-containing protein</fullName>
    </recommendedName>
</protein>
<reference evidence="2 3" key="1">
    <citation type="submission" date="2015-04" db="EMBL/GenBank/DDBJ databases">
        <title>Complete genome sequence of Schizopora paradoxa KUC8140, a cosmopolitan wood degrader in East Asia.</title>
        <authorList>
            <consortium name="DOE Joint Genome Institute"/>
            <person name="Min B."/>
            <person name="Park H."/>
            <person name="Jang Y."/>
            <person name="Kim J.-J."/>
            <person name="Kim K.H."/>
            <person name="Pangilinan J."/>
            <person name="Lipzen A."/>
            <person name="Riley R."/>
            <person name="Grigoriev I.V."/>
            <person name="Spatafora J.W."/>
            <person name="Choi I.-G."/>
        </authorList>
    </citation>
    <scope>NUCLEOTIDE SEQUENCE [LARGE SCALE GENOMIC DNA]</scope>
    <source>
        <strain evidence="2 3">KUC8140</strain>
    </source>
</reference>